<feature type="transmembrane region" description="Helical" evidence="7">
    <location>
        <begin position="227"/>
        <end position="247"/>
    </location>
</feature>
<keyword evidence="10" id="KW-1185">Reference proteome</keyword>
<organism evidence="9 10">
    <name type="scientific">Auraticoccus monumenti</name>
    <dbReference type="NCBI Taxonomy" id="675864"/>
    <lineage>
        <taxon>Bacteria</taxon>
        <taxon>Bacillati</taxon>
        <taxon>Actinomycetota</taxon>
        <taxon>Actinomycetes</taxon>
        <taxon>Propionibacteriales</taxon>
        <taxon>Propionibacteriaceae</taxon>
        <taxon>Auraticoccus</taxon>
    </lineage>
</organism>
<feature type="transmembrane region" description="Helical" evidence="7">
    <location>
        <begin position="390"/>
        <end position="412"/>
    </location>
</feature>
<evidence type="ECO:0000256" key="1">
    <source>
        <dbReference type="ARBA" id="ARBA00004651"/>
    </source>
</evidence>
<keyword evidence="4 7" id="KW-0812">Transmembrane</keyword>
<feature type="transmembrane region" description="Helical" evidence="7">
    <location>
        <begin position="146"/>
        <end position="165"/>
    </location>
</feature>
<dbReference type="NCBIfam" id="TIGR03920">
    <property type="entry name" value="T7SS_EccD"/>
    <property type="match status" value="1"/>
</dbReference>
<feature type="transmembrane region" description="Helical" evidence="7">
    <location>
        <begin position="199"/>
        <end position="220"/>
    </location>
</feature>
<evidence type="ECO:0000313" key="10">
    <source>
        <dbReference type="Proteomes" id="UP000198546"/>
    </source>
</evidence>
<dbReference type="RefSeq" id="WP_157676915.1">
    <property type="nucleotide sequence ID" value="NZ_LT629688.1"/>
</dbReference>
<dbReference type="EMBL" id="LT629688">
    <property type="protein sequence ID" value="SDD16807.1"/>
    <property type="molecule type" value="Genomic_DNA"/>
</dbReference>
<dbReference type="Pfam" id="PF08817">
    <property type="entry name" value="YukD"/>
    <property type="match status" value="1"/>
</dbReference>
<evidence type="ECO:0000256" key="2">
    <source>
        <dbReference type="ARBA" id="ARBA00006162"/>
    </source>
</evidence>
<dbReference type="InterPro" id="IPR006707">
    <property type="entry name" value="T7SS_EccD"/>
</dbReference>
<evidence type="ECO:0000256" key="6">
    <source>
        <dbReference type="ARBA" id="ARBA00023136"/>
    </source>
</evidence>
<gene>
    <name evidence="9" type="ORF">SAMN04489747_0342</name>
</gene>
<evidence type="ECO:0000256" key="3">
    <source>
        <dbReference type="ARBA" id="ARBA00022475"/>
    </source>
</evidence>
<feature type="transmembrane region" description="Helical" evidence="7">
    <location>
        <begin position="313"/>
        <end position="332"/>
    </location>
</feature>
<accession>A0A1G6SKU8</accession>
<feature type="transmembrane region" description="Helical" evidence="7">
    <location>
        <begin position="253"/>
        <end position="275"/>
    </location>
</feature>
<dbReference type="OrthoDB" id="4775372at2"/>
<dbReference type="Proteomes" id="UP000198546">
    <property type="component" value="Chromosome i"/>
</dbReference>
<comment type="subcellular location">
    <subcellularLocation>
        <location evidence="1">Cell membrane</location>
        <topology evidence="1">Multi-pass membrane protein</topology>
    </subcellularLocation>
</comment>
<keyword evidence="5 7" id="KW-1133">Transmembrane helix</keyword>
<dbReference type="Gene3D" id="3.10.20.90">
    <property type="entry name" value="Phosphatidylinositol 3-kinase Catalytic Subunit, Chain A, domain 1"/>
    <property type="match status" value="1"/>
</dbReference>
<protein>
    <submittedName>
        <fullName evidence="9">Type VII secretion integral membrane protein EccD</fullName>
    </submittedName>
</protein>
<feature type="transmembrane region" description="Helical" evidence="7">
    <location>
        <begin position="172"/>
        <end position="193"/>
    </location>
</feature>
<dbReference type="PIRSF" id="PIRSF017804">
    <property type="entry name" value="Secretion_EccD1"/>
    <property type="match status" value="1"/>
</dbReference>
<proteinExistence type="inferred from homology"/>
<comment type="similarity">
    <text evidence="2">Belongs to the EccD/Snm4 family.</text>
</comment>
<feature type="transmembrane region" description="Helical" evidence="7">
    <location>
        <begin position="365"/>
        <end position="384"/>
    </location>
</feature>
<dbReference type="InterPro" id="IPR024962">
    <property type="entry name" value="YukD-like"/>
</dbReference>
<dbReference type="Pfam" id="PF19053">
    <property type="entry name" value="EccD"/>
    <property type="match status" value="1"/>
</dbReference>
<evidence type="ECO:0000256" key="5">
    <source>
        <dbReference type="ARBA" id="ARBA00022989"/>
    </source>
</evidence>
<name>A0A1G6SKU8_9ACTN</name>
<keyword evidence="6 7" id="KW-0472">Membrane</keyword>
<evidence type="ECO:0000256" key="7">
    <source>
        <dbReference type="SAM" id="Phobius"/>
    </source>
</evidence>
<dbReference type="AlphaFoldDB" id="A0A1G6SKU8"/>
<dbReference type="GO" id="GO:0005886">
    <property type="term" value="C:plasma membrane"/>
    <property type="evidence" value="ECO:0007669"/>
    <property type="project" value="UniProtKB-SubCell"/>
</dbReference>
<sequence>MSTGVGEDLARVTVISPTRRIDLALPGSATIGEVLPHVVRFSGHEGSATGDPVHTWVLQRLGEDPLDPNRLVSALGIRDGEILHLRQRQATMPDAAFDDVVDAVASSTNTQPSWRPVHSRRTALAVLSLVLLGLPMVLALGRPGLLVSLTTLGLALGTGLAAVLLSRAFDRAAVAVVLAWLCVALAGTGGWFLLGTDEIGLRSLAACGFVLLASGTMALGTAIRPHAFAAVAVTALLLILVAMAAVLPPGRPVEAAAVAVAVLLGVTPLLPALCYRLARVAMPNLPTSADELARDDQPVQSDIVARAVAADRILAALLFATSVGATILSVVLVLDGRWSALALAGAVGLALLLRARAFVGLTQRLVVLISGLVVTTATVVRLALMVQDGVLLTVVGTTVVVALTVALGYYAAQMYNRFVSPVWGRFGDILEWLAIMAIIPLVLAVLNLYQLVRGIKGT</sequence>
<evidence type="ECO:0000313" key="9">
    <source>
        <dbReference type="EMBL" id="SDD16807.1"/>
    </source>
</evidence>
<feature type="domain" description="EccD-like transmembrane" evidence="8">
    <location>
        <begin position="119"/>
        <end position="455"/>
    </location>
</feature>
<reference evidence="9 10" key="1">
    <citation type="submission" date="2016-10" db="EMBL/GenBank/DDBJ databases">
        <authorList>
            <person name="de Groot N.N."/>
        </authorList>
    </citation>
    <scope>NUCLEOTIDE SEQUENCE [LARGE SCALE GENOMIC DNA]</scope>
    <source>
        <strain evidence="9 10">MON 2.2</strain>
    </source>
</reference>
<feature type="transmembrane region" description="Helical" evidence="7">
    <location>
        <begin position="432"/>
        <end position="452"/>
    </location>
</feature>
<evidence type="ECO:0000259" key="8">
    <source>
        <dbReference type="Pfam" id="PF19053"/>
    </source>
</evidence>
<dbReference type="STRING" id="675864.SAMN04489747_0342"/>
<dbReference type="InterPro" id="IPR044049">
    <property type="entry name" value="EccD_transm"/>
</dbReference>
<keyword evidence="3" id="KW-1003">Cell membrane</keyword>
<evidence type="ECO:0000256" key="4">
    <source>
        <dbReference type="ARBA" id="ARBA00022692"/>
    </source>
</evidence>
<feature type="transmembrane region" description="Helical" evidence="7">
    <location>
        <begin position="122"/>
        <end position="140"/>
    </location>
</feature>
<feature type="transmembrane region" description="Helical" evidence="7">
    <location>
        <begin position="338"/>
        <end position="353"/>
    </location>
</feature>